<dbReference type="OrthoDB" id="9798825at2"/>
<accession>A0A3R5XWL5</accession>
<organism evidence="1 2">
    <name type="scientific">Geovibrio thiophilus</name>
    <dbReference type="NCBI Taxonomy" id="139438"/>
    <lineage>
        <taxon>Bacteria</taxon>
        <taxon>Pseudomonadati</taxon>
        <taxon>Deferribacterota</taxon>
        <taxon>Deferribacteres</taxon>
        <taxon>Deferribacterales</taxon>
        <taxon>Geovibrionaceae</taxon>
        <taxon>Geovibrio</taxon>
    </lineage>
</organism>
<name>A0A3R5XWL5_9BACT</name>
<evidence type="ECO:0000313" key="2">
    <source>
        <dbReference type="Proteomes" id="UP000287502"/>
    </source>
</evidence>
<keyword evidence="2" id="KW-1185">Reference proteome</keyword>
<dbReference type="KEGG" id="gtl:EP073_03060"/>
<gene>
    <name evidence="1" type="ORF">EP073_03060</name>
</gene>
<dbReference type="EMBL" id="CP035108">
    <property type="protein sequence ID" value="QAR32413.1"/>
    <property type="molecule type" value="Genomic_DNA"/>
</dbReference>
<dbReference type="RefSeq" id="WP_128465700.1">
    <property type="nucleotide sequence ID" value="NZ_CP035108.1"/>
</dbReference>
<sequence>MLVREDMTWDEVRLEEKGGVFHVHIYKKRKDLECSLVIKNETTRVYRLKDTVTDEIYDLVDFAEMDRMFEENGIIFRNRRGLHKEVRRYIDFSIT</sequence>
<proteinExistence type="predicted"/>
<evidence type="ECO:0000313" key="1">
    <source>
        <dbReference type="EMBL" id="QAR32413.1"/>
    </source>
</evidence>
<dbReference type="AlphaFoldDB" id="A0A3R5XWL5"/>
<reference evidence="1 2" key="1">
    <citation type="submission" date="2019-01" db="EMBL/GenBank/DDBJ databases">
        <title>Geovibrio thiophilus DSM 11263, complete genome.</title>
        <authorList>
            <person name="Spring S."/>
            <person name="Bunk B."/>
            <person name="Sproer C."/>
        </authorList>
    </citation>
    <scope>NUCLEOTIDE SEQUENCE [LARGE SCALE GENOMIC DNA]</scope>
    <source>
        <strain evidence="1 2">DSM 11263</strain>
    </source>
</reference>
<protein>
    <submittedName>
        <fullName evidence="1">Uncharacterized protein</fullName>
    </submittedName>
</protein>
<dbReference type="Proteomes" id="UP000287502">
    <property type="component" value="Chromosome"/>
</dbReference>